<dbReference type="Gene3D" id="3.80.10.10">
    <property type="entry name" value="Ribonuclease Inhibitor"/>
    <property type="match status" value="1"/>
</dbReference>
<dbReference type="RefSeq" id="XP_062679983.1">
    <property type="nucleotide sequence ID" value="XM_062828452.1"/>
</dbReference>
<proteinExistence type="predicted"/>
<reference evidence="1" key="1">
    <citation type="journal article" date="2023" name="Mol. Phylogenet. Evol.">
        <title>Genome-scale phylogeny and comparative genomics of the fungal order Sordariales.</title>
        <authorList>
            <person name="Hensen N."/>
            <person name="Bonometti L."/>
            <person name="Westerberg I."/>
            <person name="Brannstrom I.O."/>
            <person name="Guillou S."/>
            <person name="Cros-Aarteil S."/>
            <person name="Calhoun S."/>
            <person name="Haridas S."/>
            <person name="Kuo A."/>
            <person name="Mondo S."/>
            <person name="Pangilinan J."/>
            <person name="Riley R."/>
            <person name="LaButti K."/>
            <person name="Andreopoulos B."/>
            <person name="Lipzen A."/>
            <person name="Chen C."/>
            <person name="Yan M."/>
            <person name="Daum C."/>
            <person name="Ng V."/>
            <person name="Clum A."/>
            <person name="Steindorff A."/>
            <person name="Ohm R.A."/>
            <person name="Martin F."/>
            <person name="Silar P."/>
            <person name="Natvig D.O."/>
            <person name="Lalanne C."/>
            <person name="Gautier V."/>
            <person name="Ament-Velasquez S.L."/>
            <person name="Kruys A."/>
            <person name="Hutchinson M.I."/>
            <person name="Powell A.J."/>
            <person name="Barry K."/>
            <person name="Miller A.N."/>
            <person name="Grigoriev I.V."/>
            <person name="Debuchy R."/>
            <person name="Gladieux P."/>
            <person name="Hiltunen Thoren M."/>
            <person name="Johannesson H."/>
        </authorList>
    </citation>
    <scope>NUCLEOTIDE SEQUENCE</scope>
    <source>
        <strain evidence="1">CBS 560.94</strain>
    </source>
</reference>
<organism evidence="1 2">
    <name type="scientific">Neurospora tetraspora</name>
    <dbReference type="NCBI Taxonomy" id="94610"/>
    <lineage>
        <taxon>Eukaryota</taxon>
        <taxon>Fungi</taxon>
        <taxon>Dikarya</taxon>
        <taxon>Ascomycota</taxon>
        <taxon>Pezizomycotina</taxon>
        <taxon>Sordariomycetes</taxon>
        <taxon>Sordariomycetidae</taxon>
        <taxon>Sordariales</taxon>
        <taxon>Sordariaceae</taxon>
        <taxon>Neurospora</taxon>
    </lineage>
</organism>
<dbReference type="AlphaFoldDB" id="A0AAE0MPY8"/>
<keyword evidence="2" id="KW-1185">Reference proteome</keyword>
<dbReference type="GeneID" id="87865606"/>
<comment type="caution">
    <text evidence="1">The sequence shown here is derived from an EMBL/GenBank/DDBJ whole genome shotgun (WGS) entry which is preliminary data.</text>
</comment>
<protein>
    <submittedName>
        <fullName evidence="1">Uncharacterized protein</fullName>
    </submittedName>
</protein>
<dbReference type="InterPro" id="IPR032675">
    <property type="entry name" value="LRR_dom_sf"/>
</dbReference>
<dbReference type="EMBL" id="JAUEPP010000006">
    <property type="protein sequence ID" value="KAK3341041.1"/>
    <property type="molecule type" value="Genomic_DNA"/>
</dbReference>
<reference evidence="1" key="2">
    <citation type="submission" date="2023-06" db="EMBL/GenBank/DDBJ databases">
        <authorList>
            <consortium name="Lawrence Berkeley National Laboratory"/>
            <person name="Haridas S."/>
            <person name="Hensen N."/>
            <person name="Bonometti L."/>
            <person name="Westerberg I."/>
            <person name="Brannstrom I.O."/>
            <person name="Guillou S."/>
            <person name="Cros-Aarteil S."/>
            <person name="Calhoun S."/>
            <person name="Kuo A."/>
            <person name="Mondo S."/>
            <person name="Pangilinan J."/>
            <person name="Riley R."/>
            <person name="Labutti K."/>
            <person name="Andreopoulos B."/>
            <person name="Lipzen A."/>
            <person name="Chen C."/>
            <person name="Yanf M."/>
            <person name="Daum C."/>
            <person name="Ng V."/>
            <person name="Clum A."/>
            <person name="Steindorff A."/>
            <person name="Ohm R."/>
            <person name="Martin F."/>
            <person name="Silar P."/>
            <person name="Natvig D."/>
            <person name="Lalanne C."/>
            <person name="Gautier V."/>
            <person name="Ament-Velasquez S.L."/>
            <person name="Kruys A."/>
            <person name="Hutchinson M.I."/>
            <person name="Powell A.J."/>
            <person name="Barry K."/>
            <person name="Miller A.N."/>
            <person name="Grigoriev I.V."/>
            <person name="Debuchy R."/>
            <person name="Gladieux P."/>
            <person name="Thoren M.H."/>
            <person name="Johannesson H."/>
        </authorList>
    </citation>
    <scope>NUCLEOTIDE SEQUENCE</scope>
    <source>
        <strain evidence="1">CBS 560.94</strain>
    </source>
</reference>
<evidence type="ECO:0000313" key="1">
    <source>
        <dbReference type="EMBL" id="KAK3341041.1"/>
    </source>
</evidence>
<dbReference type="Proteomes" id="UP001278500">
    <property type="component" value="Unassembled WGS sequence"/>
</dbReference>
<sequence length="328" mass="36956">MSVLCTSFAGRESTGGFSSEDWAGMTLRAPLPPLQNLSSLELHYCAWLNEAHLHDIIDACPKLATFKFTSEASPTTGQPIPTSSGFNFVGPALVLNALRPRSKTLTAISIRYMPVLDLLFRTHSIMDTDKNLIRTLGHFPNLRVLQISHDALQWTDSDGIRVSINDNNWSRPWTRRSLGIHASELLEKDHLNIYQETGIKLLIDFEDAYENLGTFSSVHEGLRHAVTLHPGIVRVSGLNFERDNRKRRSDDCGHHEIPEDDVPEHTILKSFHWPRGTKVLYGVLADGTSTEYYVNERRKLVVMHRDYGPWGFGVQVQGLVFDGLTVVE</sequence>
<dbReference type="SUPFAM" id="SSF52047">
    <property type="entry name" value="RNI-like"/>
    <property type="match status" value="1"/>
</dbReference>
<accession>A0AAE0MPY8</accession>
<name>A0AAE0MPY8_9PEZI</name>
<gene>
    <name evidence="1" type="ORF">B0H65DRAFT_511062</name>
</gene>
<evidence type="ECO:0000313" key="2">
    <source>
        <dbReference type="Proteomes" id="UP001278500"/>
    </source>
</evidence>